<sequence length="227" mass="25694">MKKTLTRNILNIIMTGLLLVVMNYRYIGNSSHEIGGVVLALLFILHNMLNWRWYGYFFKGKQSLRRILMNLTNLLLVVAMVTVFVTGVLISVTVFAPLGIRSSSLFMHELHQGSAYASFILAAVHLGFHWEMLVAKCKNWLHIDGASRGWIIMSRSVSIIVITYGIYASFVNQIGDNLLMQHNFAGWGAEISLRGFLLDYFAIMGCYVGITYYLLQVLNIKKQGGLY</sequence>
<keyword evidence="1" id="KW-0472">Membrane</keyword>
<keyword evidence="4" id="KW-1185">Reference proteome</keyword>
<proteinExistence type="predicted"/>
<dbReference type="EMBL" id="CP155571">
    <property type="protein sequence ID" value="XFO72152.1"/>
    <property type="molecule type" value="Genomic_DNA"/>
</dbReference>
<name>A0ABZ3J1D7_SPOA4</name>
<keyword evidence="1" id="KW-0812">Transmembrane</keyword>
<feature type="transmembrane region" description="Helical" evidence="1">
    <location>
        <begin position="195"/>
        <end position="215"/>
    </location>
</feature>
<organism evidence="3 4">
    <name type="scientific">Sporomusa acidovorans (strain ATCC 49682 / DSM 3132 / Mol)</name>
    <dbReference type="NCBI Taxonomy" id="1123286"/>
    <lineage>
        <taxon>Bacteria</taxon>
        <taxon>Bacillati</taxon>
        <taxon>Bacillota</taxon>
        <taxon>Negativicutes</taxon>
        <taxon>Selenomonadales</taxon>
        <taxon>Sporomusaceae</taxon>
        <taxon>Sporomusa</taxon>
    </lineage>
</organism>
<feature type="transmembrane region" description="Helical" evidence="1">
    <location>
        <begin position="74"/>
        <end position="96"/>
    </location>
</feature>
<feature type="transmembrane region" description="Helical" evidence="1">
    <location>
        <begin position="156"/>
        <end position="175"/>
    </location>
</feature>
<evidence type="ECO:0000313" key="4">
    <source>
        <dbReference type="Proteomes" id="UP000216052"/>
    </source>
</evidence>
<evidence type="ECO:0000259" key="2">
    <source>
        <dbReference type="Pfam" id="PF14358"/>
    </source>
</evidence>
<gene>
    <name evidence="3" type="ORF">SPACI_021980</name>
</gene>
<dbReference type="Pfam" id="PF14358">
    <property type="entry name" value="DUF4405"/>
    <property type="match status" value="1"/>
</dbReference>
<evidence type="ECO:0000256" key="1">
    <source>
        <dbReference type="SAM" id="Phobius"/>
    </source>
</evidence>
<protein>
    <recommendedName>
        <fullName evidence="2">Flavinylation-associated cytochrome domain-containing protein</fullName>
    </recommendedName>
</protein>
<reference evidence="3" key="1">
    <citation type="submission" date="2024-05" db="EMBL/GenBank/DDBJ databases">
        <title>Isolation and characterization of Sporomusa carbonis sp. nov., a carboxydotrophic hydrogenogen in the genus of Sporomusa isolated from a charcoal burning pile.</title>
        <authorList>
            <person name="Boeer T."/>
            <person name="Rosenbaum F."/>
            <person name="Eysell L."/>
            <person name="Mueller V."/>
            <person name="Daniel R."/>
            <person name="Poehlein A."/>
        </authorList>
    </citation>
    <scope>NUCLEOTIDE SEQUENCE [LARGE SCALE GENOMIC DNA]</scope>
    <source>
        <strain evidence="3">DSM 3132</strain>
    </source>
</reference>
<feature type="transmembrane region" description="Helical" evidence="1">
    <location>
        <begin position="9"/>
        <end position="28"/>
    </location>
</feature>
<dbReference type="InterPro" id="IPR025517">
    <property type="entry name" value="DUF4405"/>
</dbReference>
<feature type="transmembrane region" description="Helical" evidence="1">
    <location>
        <begin position="34"/>
        <end position="53"/>
    </location>
</feature>
<dbReference type="Proteomes" id="UP000216052">
    <property type="component" value="Chromosome"/>
</dbReference>
<feature type="domain" description="Flavinylation-associated cytochrome" evidence="2">
    <location>
        <begin position="71"/>
        <end position="130"/>
    </location>
</feature>
<keyword evidence="1" id="KW-1133">Transmembrane helix</keyword>
<dbReference type="RefSeq" id="WP_093796526.1">
    <property type="nucleotide sequence ID" value="NZ_CP155571.1"/>
</dbReference>
<evidence type="ECO:0000313" key="3">
    <source>
        <dbReference type="EMBL" id="XFO72152.1"/>
    </source>
</evidence>
<feature type="transmembrane region" description="Helical" evidence="1">
    <location>
        <begin position="116"/>
        <end position="135"/>
    </location>
</feature>
<accession>A0ABZ3J1D7</accession>